<feature type="region of interest" description="Disordered" evidence="2">
    <location>
        <begin position="438"/>
        <end position="464"/>
    </location>
</feature>
<feature type="compositionally biased region" description="Basic and acidic residues" evidence="2">
    <location>
        <begin position="331"/>
        <end position="352"/>
    </location>
</feature>
<evidence type="ECO:0000256" key="1">
    <source>
        <dbReference type="SAM" id="Coils"/>
    </source>
</evidence>
<dbReference type="GeneID" id="117356124"/>
<dbReference type="InParanoid" id="A0A6P8Q4Q0"/>
<evidence type="ECO:0000313" key="4">
    <source>
        <dbReference type="RefSeq" id="XP_033791219.1"/>
    </source>
</evidence>
<evidence type="ECO:0000313" key="3">
    <source>
        <dbReference type="Proteomes" id="UP000515159"/>
    </source>
</evidence>
<dbReference type="RefSeq" id="XP_033791219.1">
    <property type="nucleotide sequence ID" value="XM_033935328.1"/>
</dbReference>
<dbReference type="FunCoup" id="A0A6P8Q4Q0">
    <property type="interactions" value="1576"/>
</dbReference>
<evidence type="ECO:0000256" key="2">
    <source>
        <dbReference type="SAM" id="MobiDB-lite"/>
    </source>
</evidence>
<protein>
    <submittedName>
        <fullName evidence="4">Protein hinderin isoform X1</fullName>
    </submittedName>
</protein>
<feature type="compositionally biased region" description="Basic and acidic residues" evidence="2">
    <location>
        <begin position="481"/>
        <end position="495"/>
    </location>
</feature>
<dbReference type="Proteomes" id="UP000515159">
    <property type="component" value="Chromosome 1"/>
</dbReference>
<name>A0A6P8Q4Q0_GEOSA</name>
<keyword evidence="1" id="KW-0175">Coiled coil</keyword>
<gene>
    <name evidence="4" type="primary">KIAA1328</name>
</gene>
<accession>A0A6P8Q4Q0</accession>
<feature type="compositionally biased region" description="Polar residues" evidence="2">
    <location>
        <begin position="552"/>
        <end position="574"/>
    </location>
</feature>
<dbReference type="InterPro" id="IPR032736">
    <property type="entry name" value="Hinderin"/>
</dbReference>
<organism evidence="3 4">
    <name type="scientific">Geotrypetes seraphini</name>
    <name type="common">Gaboon caecilian</name>
    <name type="synonym">Caecilia seraphini</name>
    <dbReference type="NCBI Taxonomy" id="260995"/>
    <lineage>
        <taxon>Eukaryota</taxon>
        <taxon>Metazoa</taxon>
        <taxon>Chordata</taxon>
        <taxon>Craniata</taxon>
        <taxon>Vertebrata</taxon>
        <taxon>Euteleostomi</taxon>
        <taxon>Amphibia</taxon>
        <taxon>Gymnophiona</taxon>
        <taxon>Geotrypetes</taxon>
    </lineage>
</organism>
<dbReference type="KEGG" id="gsh:117356124"/>
<sequence length="595" mass="67960">MADGTGEGRAVYWSKDQPNEELSMVFLAEGNLRPGFKFKGQKLQHSKPTSMMITNLPMDRETSAKQEVIYEVAESKSASLKDLCPEDKRRIANLINELARVSEEKEVTEERLKAEQESFEKKIRQLEEQNEIIVTEREALQQQYRECQELLSLYQRYLSEQQEELKPSEPAVNILSSKQQVPHEKSPHQPKSVEQNGCYLGLPRPEVLYKSNRVSFSESGASFSTPRPHCKNDPFARLAHKSVHYEDVNNIQVENGFVRKCNNMVPSMHNEAHNPQITYHMNSPMDEHQNTLPHLVSHCCMYREQQRTAEHVQNNYQDDPLPPKSSAPFPKPDEFVRPPEIPLKNDKVKSKPQEMSPVKELTEERKHKLLLQKVELEIEKERLQQLLAQQEAKLLRKQQQLSQSWQDSSRSQAALDSEELLGEALMKQAGMTLLMNGTSSGQRTPVSSKIFKNQHGSNSTGRKAAYFSTDSEEETLWMHKKEEANRTEKGSRKDAATSPVMRGNRKELATTATSPIQANSLRYESSLQELVEGRAAIPITRPLSNCRDLNNRNHTPSTESYQKPTRQPAASVSGRSEPEDELEENQILGEIFFIC</sequence>
<feature type="region of interest" description="Disordered" evidence="2">
    <location>
        <begin position="544"/>
        <end position="584"/>
    </location>
</feature>
<feature type="region of interest" description="Disordered" evidence="2">
    <location>
        <begin position="481"/>
        <end position="501"/>
    </location>
</feature>
<dbReference type="CTD" id="57536"/>
<feature type="coiled-coil region" evidence="1">
    <location>
        <begin position="91"/>
        <end position="143"/>
    </location>
</feature>
<keyword evidence="3" id="KW-1185">Reference proteome</keyword>
<dbReference type="OrthoDB" id="5972940at2759"/>
<feature type="compositionally biased region" description="Polar residues" evidence="2">
    <location>
        <begin position="438"/>
        <end position="461"/>
    </location>
</feature>
<dbReference type="Pfam" id="PF15369">
    <property type="entry name" value="KIAA1328"/>
    <property type="match status" value="1"/>
</dbReference>
<dbReference type="PANTHER" id="PTHR28375:SF1">
    <property type="entry name" value="PROTEIN HINDERIN"/>
    <property type="match status" value="1"/>
</dbReference>
<dbReference type="AlphaFoldDB" id="A0A6P8Q4Q0"/>
<proteinExistence type="predicted"/>
<dbReference type="PANTHER" id="PTHR28375">
    <property type="entry name" value="PROTEIN HINDERIN"/>
    <property type="match status" value="1"/>
</dbReference>
<feature type="region of interest" description="Disordered" evidence="2">
    <location>
        <begin position="314"/>
        <end position="361"/>
    </location>
</feature>
<reference evidence="4" key="1">
    <citation type="submission" date="2025-08" db="UniProtKB">
        <authorList>
            <consortium name="RefSeq"/>
        </authorList>
    </citation>
    <scope>IDENTIFICATION</scope>
</reference>